<organism evidence="2 3">
    <name type="scientific">Crotalaria pallida</name>
    <name type="common">Smooth rattlebox</name>
    <name type="synonym">Crotalaria striata</name>
    <dbReference type="NCBI Taxonomy" id="3830"/>
    <lineage>
        <taxon>Eukaryota</taxon>
        <taxon>Viridiplantae</taxon>
        <taxon>Streptophyta</taxon>
        <taxon>Embryophyta</taxon>
        <taxon>Tracheophyta</taxon>
        <taxon>Spermatophyta</taxon>
        <taxon>Magnoliopsida</taxon>
        <taxon>eudicotyledons</taxon>
        <taxon>Gunneridae</taxon>
        <taxon>Pentapetalae</taxon>
        <taxon>rosids</taxon>
        <taxon>fabids</taxon>
        <taxon>Fabales</taxon>
        <taxon>Fabaceae</taxon>
        <taxon>Papilionoideae</taxon>
        <taxon>50 kb inversion clade</taxon>
        <taxon>genistoids sensu lato</taxon>
        <taxon>core genistoids</taxon>
        <taxon>Crotalarieae</taxon>
        <taxon>Crotalaria</taxon>
    </lineage>
</organism>
<proteinExistence type="predicted"/>
<comment type="caution">
    <text evidence="2">The sequence shown here is derived from an EMBL/GenBank/DDBJ whole genome shotgun (WGS) entry which is preliminary data.</text>
</comment>
<dbReference type="EMBL" id="JAYWIO010000004">
    <property type="protein sequence ID" value="KAK7267747.1"/>
    <property type="molecule type" value="Genomic_DNA"/>
</dbReference>
<dbReference type="AlphaFoldDB" id="A0AAN9F1J3"/>
<feature type="compositionally biased region" description="Basic and acidic residues" evidence="1">
    <location>
        <begin position="88"/>
        <end position="102"/>
    </location>
</feature>
<evidence type="ECO:0000256" key="1">
    <source>
        <dbReference type="SAM" id="MobiDB-lite"/>
    </source>
</evidence>
<protein>
    <submittedName>
        <fullName evidence="2">Uncharacterized protein</fullName>
    </submittedName>
</protein>
<evidence type="ECO:0000313" key="2">
    <source>
        <dbReference type="EMBL" id="KAK7267747.1"/>
    </source>
</evidence>
<feature type="region of interest" description="Disordered" evidence="1">
    <location>
        <begin position="1"/>
        <end position="32"/>
    </location>
</feature>
<feature type="compositionally biased region" description="Low complexity" evidence="1">
    <location>
        <begin position="11"/>
        <end position="21"/>
    </location>
</feature>
<accession>A0AAN9F1J3</accession>
<name>A0AAN9F1J3_CROPI</name>
<gene>
    <name evidence="2" type="ORF">RIF29_20426</name>
</gene>
<keyword evidence="3" id="KW-1185">Reference proteome</keyword>
<reference evidence="2 3" key="1">
    <citation type="submission" date="2024-01" db="EMBL/GenBank/DDBJ databases">
        <title>The genomes of 5 underutilized Papilionoideae crops provide insights into root nodulation and disease resistanc.</title>
        <authorList>
            <person name="Yuan L."/>
        </authorList>
    </citation>
    <scope>NUCLEOTIDE SEQUENCE [LARGE SCALE GENOMIC DNA]</scope>
    <source>
        <strain evidence="2">ZHUSHIDOU_FW_LH</strain>
        <tissue evidence="2">Leaf</tissue>
    </source>
</reference>
<sequence>MAKKRGRLLKTTPTTPSSSTPHAPVLNKENEERGSIPFDLLAEEGIVTDAVDELDEQQTKALMMNLDRLREKLKGKKPLEEPVAQESKTNEESDALKNEERGSIQFDLLAEEGIVIDAVDELD</sequence>
<dbReference type="Proteomes" id="UP001372338">
    <property type="component" value="Unassembled WGS sequence"/>
</dbReference>
<feature type="region of interest" description="Disordered" evidence="1">
    <location>
        <begin position="73"/>
        <end position="103"/>
    </location>
</feature>
<evidence type="ECO:0000313" key="3">
    <source>
        <dbReference type="Proteomes" id="UP001372338"/>
    </source>
</evidence>